<organism evidence="1 2">
    <name type="scientific">Ruoffia tabacinasalis</name>
    <dbReference type="NCBI Taxonomy" id="87458"/>
    <lineage>
        <taxon>Bacteria</taxon>
        <taxon>Bacillati</taxon>
        <taxon>Bacillota</taxon>
        <taxon>Bacilli</taxon>
        <taxon>Lactobacillales</taxon>
        <taxon>Aerococcaceae</taxon>
        <taxon>Ruoffia</taxon>
    </lineage>
</organism>
<reference evidence="1 2" key="1">
    <citation type="submission" date="2020-07" db="EMBL/GenBank/DDBJ databases">
        <title>Facklamia lactis sp. nov., isolated from raw milk.</title>
        <authorList>
            <person name="Doll E.V."/>
            <person name="Huptas C."/>
            <person name="Staib L."/>
            <person name="Wenning M."/>
            <person name="Scherer S."/>
        </authorList>
    </citation>
    <scope>NUCLEOTIDE SEQUENCE [LARGE SCALE GENOMIC DNA]</scope>
    <source>
        <strain evidence="1 2">DSM 104272</strain>
    </source>
</reference>
<comment type="caution">
    <text evidence="1">The sequence shown here is derived from an EMBL/GenBank/DDBJ whole genome shotgun (WGS) entry which is preliminary data.</text>
</comment>
<sequence>MKYVILEELAQMQSMTFIAQHLNVSTTTSSVN</sequence>
<keyword evidence="2" id="KW-1185">Reference proteome</keyword>
<gene>
    <name evidence="1" type="ORF">HYQ42_02705</name>
</gene>
<accession>A0ABS0LHE2</accession>
<protein>
    <submittedName>
        <fullName evidence="1">Uncharacterized protein</fullName>
    </submittedName>
</protein>
<evidence type="ECO:0000313" key="1">
    <source>
        <dbReference type="EMBL" id="MBG9977686.1"/>
    </source>
</evidence>
<proteinExistence type="predicted"/>
<dbReference type="EMBL" id="JACCEL010000004">
    <property type="protein sequence ID" value="MBG9977686.1"/>
    <property type="molecule type" value="Genomic_DNA"/>
</dbReference>
<name>A0ABS0LHE2_9LACT</name>
<evidence type="ECO:0000313" key="2">
    <source>
        <dbReference type="Proteomes" id="UP000823401"/>
    </source>
</evidence>
<dbReference type="Proteomes" id="UP000823401">
    <property type="component" value="Unassembled WGS sequence"/>
</dbReference>